<dbReference type="Gene3D" id="3.90.190.20">
    <property type="entry name" value="Mur ligase, C-terminal domain"/>
    <property type="match status" value="1"/>
</dbReference>
<feature type="binding site" evidence="3">
    <location>
        <position position="38"/>
    </location>
    <ligand>
        <name>UDP-N-acetyl-alpha-D-muramoyl-L-alanyl-D-glutamate</name>
        <dbReference type="ChEBI" id="CHEBI:83900"/>
    </ligand>
</feature>
<dbReference type="Gene3D" id="3.40.1190.10">
    <property type="entry name" value="Mur-like, catalytic domain"/>
    <property type="match status" value="1"/>
</dbReference>
<feature type="binding site" evidence="3">
    <location>
        <position position="198"/>
    </location>
    <ligand>
        <name>UDP-N-acetyl-alpha-D-muramoyl-L-alanyl-D-glutamate</name>
        <dbReference type="ChEBI" id="CHEBI:83900"/>
    </ligand>
</feature>
<dbReference type="GO" id="GO:0000287">
    <property type="term" value="F:magnesium ion binding"/>
    <property type="evidence" value="ECO:0007669"/>
    <property type="project" value="UniProtKB-UniRule"/>
</dbReference>
<keyword evidence="3" id="KW-0460">Magnesium</keyword>
<dbReference type="GO" id="GO:0005737">
    <property type="term" value="C:cytoplasm"/>
    <property type="evidence" value="ECO:0007669"/>
    <property type="project" value="UniProtKB-SubCell"/>
</dbReference>
<dbReference type="EMBL" id="QGQD01000019">
    <property type="protein sequence ID" value="TLD02271.1"/>
    <property type="molecule type" value="Genomic_DNA"/>
</dbReference>
<keyword evidence="3" id="KW-0547">Nucleotide-binding</keyword>
<dbReference type="InterPro" id="IPR005761">
    <property type="entry name" value="UDP-N-AcMur-Glu-dNH2Pim_ligase"/>
</dbReference>
<dbReference type="GO" id="GO:0016881">
    <property type="term" value="F:acid-amino acid ligase activity"/>
    <property type="evidence" value="ECO:0007669"/>
    <property type="project" value="UniProtKB-UniRule"/>
</dbReference>
<evidence type="ECO:0000256" key="3">
    <source>
        <dbReference type="HAMAP-Rule" id="MF_00208"/>
    </source>
</evidence>
<dbReference type="SUPFAM" id="SSF53244">
    <property type="entry name" value="MurD-like peptide ligases, peptide-binding domain"/>
    <property type="match status" value="1"/>
</dbReference>
<accession>A0A4U8QB71</accession>
<dbReference type="PANTHER" id="PTHR23135:SF4">
    <property type="entry name" value="UDP-N-ACETYLMURAMOYL-L-ALANYL-D-GLUTAMATE--2,6-DIAMINOPIMELATE LIGASE MURE HOMOLOG, CHLOROPLASTIC"/>
    <property type="match status" value="1"/>
</dbReference>
<comment type="pathway">
    <text evidence="1 3 4">Cell wall biogenesis; peptidoglycan biosynthesis.</text>
</comment>
<evidence type="ECO:0000256" key="1">
    <source>
        <dbReference type="ARBA" id="ARBA00004752"/>
    </source>
</evidence>
<evidence type="ECO:0000313" key="7">
    <source>
        <dbReference type="EMBL" id="TLD02271.1"/>
    </source>
</evidence>
<dbReference type="InterPro" id="IPR036565">
    <property type="entry name" value="Mur-like_cat_sf"/>
</dbReference>
<dbReference type="RefSeq" id="WP_052430963.1">
    <property type="nucleotide sequence ID" value="NZ_CABMJZ010000070.1"/>
</dbReference>
<keyword evidence="8" id="KW-1185">Reference proteome</keyword>
<dbReference type="Pfam" id="PF08245">
    <property type="entry name" value="Mur_ligase_M"/>
    <property type="match status" value="1"/>
</dbReference>
<dbReference type="GO" id="GO:0051301">
    <property type="term" value="P:cell division"/>
    <property type="evidence" value="ECO:0007669"/>
    <property type="project" value="UniProtKB-KW"/>
</dbReference>
<comment type="caution">
    <text evidence="7">The sequence shown here is derived from an EMBL/GenBank/DDBJ whole genome shotgun (WGS) entry which is preliminary data.</text>
</comment>
<dbReference type="PANTHER" id="PTHR23135">
    <property type="entry name" value="MUR LIGASE FAMILY MEMBER"/>
    <property type="match status" value="1"/>
</dbReference>
<evidence type="ECO:0000313" key="8">
    <source>
        <dbReference type="Proteomes" id="UP000306509"/>
    </source>
</evidence>
<dbReference type="Gene3D" id="3.40.1390.10">
    <property type="entry name" value="MurE/MurF, N-terminal domain"/>
    <property type="match status" value="1"/>
</dbReference>
<protein>
    <recommendedName>
        <fullName evidence="3">UDP-N-acetylmuramyl-tripeptide synthetase</fullName>
        <ecNumber evidence="3">6.3.2.-</ecNumber>
    </recommendedName>
    <alternativeName>
        <fullName evidence="3">UDP-MurNAc-tripeptide synthetase</fullName>
    </alternativeName>
</protein>
<proteinExistence type="inferred from homology"/>
<evidence type="ECO:0000256" key="2">
    <source>
        <dbReference type="ARBA" id="ARBA00005898"/>
    </source>
</evidence>
<feature type="domain" description="Mur ligase C-terminal" evidence="5">
    <location>
        <begin position="353"/>
        <end position="482"/>
    </location>
</feature>
<keyword evidence="3 4" id="KW-0573">Peptidoglycan synthesis</keyword>
<dbReference type="Proteomes" id="UP000306509">
    <property type="component" value="Unassembled WGS sequence"/>
</dbReference>
<keyword evidence="3 4" id="KW-0961">Cell wall biogenesis/degradation</keyword>
<dbReference type="Pfam" id="PF02875">
    <property type="entry name" value="Mur_ligase_C"/>
    <property type="match status" value="1"/>
</dbReference>
<feature type="modified residue" description="N6-carboxylysine" evidence="3">
    <location>
        <position position="232"/>
    </location>
</feature>
<reference evidence="7 8" key="1">
    <citation type="journal article" date="2019" name="Anaerobe">
        <title>Detection of Robinsoniella peoriensis in multiple bone samples of a trauma patient.</title>
        <authorList>
            <person name="Schrottner P."/>
            <person name="Hartwich K."/>
            <person name="Bunk B."/>
            <person name="Schober I."/>
            <person name="Helbig S."/>
            <person name="Rudolph W.W."/>
            <person name="Gunzer F."/>
        </authorList>
    </citation>
    <scope>NUCLEOTIDE SEQUENCE [LARGE SCALE GENOMIC DNA]</scope>
    <source>
        <strain evidence="7 8">DSM 106044</strain>
    </source>
</reference>
<dbReference type="InterPro" id="IPR013221">
    <property type="entry name" value="Mur_ligase_cen"/>
</dbReference>
<gene>
    <name evidence="7" type="primary">murE_1</name>
    <name evidence="3" type="synonym">murE</name>
    <name evidence="7" type="ORF">DSM106044_00838</name>
</gene>
<feature type="binding site" evidence="3">
    <location>
        <begin position="116"/>
        <end position="122"/>
    </location>
    <ligand>
        <name>ATP</name>
        <dbReference type="ChEBI" id="CHEBI:30616"/>
    </ligand>
</feature>
<dbReference type="GO" id="GO:0005524">
    <property type="term" value="F:ATP binding"/>
    <property type="evidence" value="ECO:0007669"/>
    <property type="project" value="UniProtKB-UniRule"/>
</dbReference>
<sequence length="507" mass="57471">MHYMLKTYLKLLQQANLVKSCCLYGKKDQIIENLTFDSRETMKRGLFICKGAAFKIDYLRQAFKNGAVCYIGEEHFPLDYEVPYILVKDIRKAMPVLAKQFYEDPSRELDLVGITGTKGKTTTSYYIKAIMDEYQKSIGLRSMGIISSIEVKDGVEHKTSSMTTPESMELYRHMKNAVSSGKRSMVMEVSSQALKYQRVRGLNFDVGVFLNISEDHISPSEHDDFEDYFSAKLSIFRQCQTACINLDSDKADRILQASRLAKSVITFGTGQADRIDGDVKNGRIPDIFGYDIQQEKGRINFRVKSGRFDERFTLGMPGVFNVENALAAIAVAYLYHIPVEYMIAGLKKVKVKGRMEQYVSHKRRLTVIVDYAHNRLSFEKLFQSVLMEHPFSKIVSVFGCPGNKAYNRRRDLGLIAGLYSKKVYLSADDPGEEQFTHISGDIARYVESVGCPYECIENRGDAIKRAIEEAEEESVVLVLGKGCETHQKIGKVSCAYPTDANFVKKYL</sequence>
<dbReference type="OrthoDB" id="9800958at2"/>
<dbReference type="InterPro" id="IPR004101">
    <property type="entry name" value="Mur_ligase_C"/>
</dbReference>
<comment type="function">
    <text evidence="3">Catalyzes the addition of an amino acid to the nucleotide precursor UDP-N-acetylmuramoyl-L-alanyl-D-glutamate (UMAG) in the biosynthesis of bacterial cell-wall peptidoglycan.</text>
</comment>
<comment type="similarity">
    <text evidence="2 3">Belongs to the MurCDEF family. MurE subfamily.</text>
</comment>
<organism evidence="7 8">
    <name type="scientific">Robinsoniella peoriensis</name>
    <dbReference type="NCBI Taxonomy" id="180332"/>
    <lineage>
        <taxon>Bacteria</taxon>
        <taxon>Bacillati</taxon>
        <taxon>Bacillota</taxon>
        <taxon>Clostridia</taxon>
        <taxon>Lachnospirales</taxon>
        <taxon>Lachnospiraceae</taxon>
        <taxon>Robinsoniella</taxon>
    </lineage>
</organism>
<dbReference type="HAMAP" id="MF_00208">
    <property type="entry name" value="MurE"/>
    <property type="match status" value="1"/>
</dbReference>
<keyword evidence="3 4" id="KW-0132">Cell division</keyword>
<dbReference type="InterPro" id="IPR035911">
    <property type="entry name" value="MurE/MurF_N"/>
</dbReference>
<dbReference type="AlphaFoldDB" id="A0A4U8QB71"/>
<dbReference type="SUPFAM" id="SSF53623">
    <property type="entry name" value="MurD-like peptide ligases, catalytic domain"/>
    <property type="match status" value="1"/>
</dbReference>
<comment type="subcellular location">
    <subcellularLocation>
        <location evidence="3 4">Cytoplasm</location>
    </subcellularLocation>
</comment>
<keyword evidence="3 7" id="KW-0436">Ligase</keyword>
<evidence type="ECO:0000259" key="5">
    <source>
        <dbReference type="Pfam" id="PF02875"/>
    </source>
</evidence>
<dbReference type="InterPro" id="IPR036615">
    <property type="entry name" value="Mur_ligase_C_dom_sf"/>
</dbReference>
<dbReference type="NCBIfam" id="TIGR01085">
    <property type="entry name" value="murE"/>
    <property type="match status" value="1"/>
</dbReference>
<dbReference type="SUPFAM" id="SSF63418">
    <property type="entry name" value="MurE/MurF N-terminal domain"/>
    <property type="match status" value="1"/>
</dbReference>
<feature type="binding site" evidence="3">
    <location>
        <position position="190"/>
    </location>
    <ligand>
        <name>UDP-N-acetyl-alpha-D-muramoyl-L-alanyl-D-glutamate</name>
        <dbReference type="ChEBI" id="CHEBI:83900"/>
    </ligand>
</feature>
<keyword evidence="3 4" id="KW-0133">Cell shape</keyword>
<comment type="cofactor">
    <cofactor evidence="3">
        <name>Mg(2+)</name>
        <dbReference type="ChEBI" id="CHEBI:18420"/>
    </cofactor>
</comment>
<dbReference type="GO" id="GO:0009252">
    <property type="term" value="P:peptidoglycan biosynthetic process"/>
    <property type="evidence" value="ECO:0007669"/>
    <property type="project" value="UniProtKB-UniRule"/>
</dbReference>
<evidence type="ECO:0000256" key="4">
    <source>
        <dbReference type="RuleBase" id="RU004135"/>
    </source>
</evidence>
<dbReference type="GO" id="GO:0071555">
    <property type="term" value="P:cell wall organization"/>
    <property type="evidence" value="ECO:0007669"/>
    <property type="project" value="UniProtKB-KW"/>
</dbReference>
<dbReference type="GO" id="GO:0008360">
    <property type="term" value="P:regulation of cell shape"/>
    <property type="evidence" value="ECO:0007669"/>
    <property type="project" value="UniProtKB-KW"/>
</dbReference>
<evidence type="ECO:0000259" key="6">
    <source>
        <dbReference type="Pfam" id="PF08245"/>
    </source>
</evidence>
<keyword evidence="3" id="KW-0963">Cytoplasm</keyword>
<dbReference type="STRING" id="180332.GCA_000797495_01997"/>
<keyword evidence="3 4" id="KW-0131">Cell cycle</keyword>
<dbReference type="UniPathway" id="UPA00219"/>
<feature type="binding site" evidence="3">
    <location>
        <begin position="163"/>
        <end position="164"/>
    </location>
    <ligand>
        <name>UDP-N-acetyl-alpha-D-muramoyl-L-alanyl-D-glutamate</name>
        <dbReference type="ChEBI" id="CHEBI:83900"/>
    </ligand>
</feature>
<comment type="PTM">
    <text evidence="3">Carboxylation is probably crucial for Mg(2+) binding and, consequently, for the gamma-phosphate positioning of ATP.</text>
</comment>
<name>A0A4U8QB71_9FIRM</name>
<feature type="domain" description="Mur ligase central" evidence="6">
    <location>
        <begin position="114"/>
        <end position="332"/>
    </location>
</feature>
<keyword evidence="3" id="KW-0067">ATP-binding</keyword>
<dbReference type="EC" id="6.3.2.-" evidence="3"/>
<comment type="caution">
    <text evidence="3">Lacks conserved residue(s) required for the propagation of feature annotation.</text>
</comment>